<accession>A0A3A3FG50</accession>
<evidence type="ECO:0008006" key="4">
    <source>
        <dbReference type="Google" id="ProtNLM"/>
    </source>
</evidence>
<reference evidence="3" key="1">
    <citation type="submission" date="2018-09" db="EMBL/GenBank/DDBJ databases">
        <authorList>
            <person name="Zhu H."/>
        </authorList>
    </citation>
    <scope>NUCLEOTIDE SEQUENCE [LARGE SCALE GENOMIC DNA]</scope>
    <source>
        <strain evidence="3">K1R23-30</strain>
    </source>
</reference>
<dbReference type="EMBL" id="QYUO01000003">
    <property type="protein sequence ID" value="RJF92160.1"/>
    <property type="molecule type" value="Genomic_DNA"/>
</dbReference>
<comment type="caution">
    <text evidence="2">The sequence shown here is derived from an EMBL/GenBank/DDBJ whole genome shotgun (WGS) entry which is preliminary data.</text>
</comment>
<sequence>MQTSTIWRTGMNSLARPLPAAARLRGIGVRRGIVKADELGLGDLAQSIVDDARVEAARTMEEARMQAATMIEEARAAMAREKEAVAEQAEQAVWREAAAYQSQYERRLALFTEALEEHALDVVRKAFTMLSAKLPAREKIQSTVCTLMSEAGQLPDCTLHVNAQDLEGLQASQEDIPWPLQADAALRPGECLLVAERGTWRASFEGSVQALLAAMHGEQGKELPVAGE</sequence>
<dbReference type="InterPro" id="IPR009335">
    <property type="entry name" value="T3SS_HrpE/ATPase_suE"/>
</dbReference>
<protein>
    <recommendedName>
        <fullName evidence="4">Type III secretion protein L</fullName>
    </recommendedName>
</protein>
<keyword evidence="3" id="KW-1185">Reference proteome</keyword>
<keyword evidence="1" id="KW-0175">Coiled coil</keyword>
<gene>
    <name evidence="2" type="ORF">D3871_26320</name>
</gene>
<dbReference type="Pfam" id="PF06188">
    <property type="entry name" value="HrpE"/>
    <property type="match status" value="1"/>
</dbReference>
<dbReference type="Proteomes" id="UP000265955">
    <property type="component" value="Unassembled WGS sequence"/>
</dbReference>
<proteinExistence type="predicted"/>
<evidence type="ECO:0000256" key="1">
    <source>
        <dbReference type="SAM" id="Coils"/>
    </source>
</evidence>
<feature type="coiled-coil region" evidence="1">
    <location>
        <begin position="60"/>
        <end position="91"/>
    </location>
</feature>
<evidence type="ECO:0000313" key="3">
    <source>
        <dbReference type="Proteomes" id="UP000265955"/>
    </source>
</evidence>
<evidence type="ECO:0000313" key="2">
    <source>
        <dbReference type="EMBL" id="RJF92160.1"/>
    </source>
</evidence>
<organism evidence="2 3">
    <name type="scientific">Noviherbaspirillum saxi</name>
    <dbReference type="NCBI Taxonomy" id="2320863"/>
    <lineage>
        <taxon>Bacteria</taxon>
        <taxon>Pseudomonadati</taxon>
        <taxon>Pseudomonadota</taxon>
        <taxon>Betaproteobacteria</taxon>
        <taxon>Burkholderiales</taxon>
        <taxon>Oxalobacteraceae</taxon>
        <taxon>Noviherbaspirillum</taxon>
    </lineage>
</organism>
<dbReference type="Gene3D" id="1.20.5.2950">
    <property type="match status" value="1"/>
</dbReference>
<name>A0A3A3FG50_9BURK</name>
<dbReference type="AlphaFoldDB" id="A0A3A3FG50"/>